<dbReference type="AlphaFoldDB" id="A0A2S3VZG2"/>
<dbReference type="OrthoDB" id="9813313at2"/>
<dbReference type="PANTHER" id="PTHR30154:SF17">
    <property type="entry name" value="DNA-BINDING TRANSCRIPTIONAL ACTIVATOR DECR"/>
    <property type="match status" value="1"/>
</dbReference>
<dbReference type="GO" id="GO:0043565">
    <property type="term" value="F:sequence-specific DNA binding"/>
    <property type="evidence" value="ECO:0007669"/>
    <property type="project" value="InterPro"/>
</dbReference>
<dbReference type="SUPFAM" id="SSF54909">
    <property type="entry name" value="Dimeric alpha+beta barrel"/>
    <property type="match status" value="1"/>
</dbReference>
<accession>A0A2S3VZG2</accession>
<evidence type="ECO:0000256" key="3">
    <source>
        <dbReference type="ARBA" id="ARBA00023163"/>
    </source>
</evidence>
<keyword evidence="2" id="KW-0238">DNA-binding</keyword>
<evidence type="ECO:0000313" key="5">
    <source>
        <dbReference type="EMBL" id="POF61992.1"/>
    </source>
</evidence>
<keyword evidence="1" id="KW-0805">Transcription regulation</keyword>
<evidence type="ECO:0000259" key="4">
    <source>
        <dbReference type="PROSITE" id="PS50956"/>
    </source>
</evidence>
<evidence type="ECO:0000256" key="1">
    <source>
        <dbReference type="ARBA" id="ARBA00023015"/>
    </source>
</evidence>
<dbReference type="InterPro" id="IPR011008">
    <property type="entry name" value="Dimeric_a/b-barrel"/>
</dbReference>
<dbReference type="Gene3D" id="1.10.10.10">
    <property type="entry name" value="Winged helix-like DNA-binding domain superfamily/Winged helix DNA-binding domain"/>
    <property type="match status" value="1"/>
</dbReference>
<dbReference type="GO" id="GO:0043200">
    <property type="term" value="P:response to amino acid"/>
    <property type="evidence" value="ECO:0007669"/>
    <property type="project" value="TreeGrafter"/>
</dbReference>
<proteinExistence type="predicted"/>
<dbReference type="SMART" id="SM00344">
    <property type="entry name" value="HTH_ASNC"/>
    <property type="match status" value="1"/>
</dbReference>
<keyword evidence="6" id="KW-1185">Reference proteome</keyword>
<dbReference type="GO" id="GO:0006355">
    <property type="term" value="P:regulation of DNA-templated transcription"/>
    <property type="evidence" value="ECO:0007669"/>
    <property type="project" value="UniProtKB-ARBA"/>
</dbReference>
<dbReference type="InterPro" id="IPR019887">
    <property type="entry name" value="Tscrpt_reg_AsnC/Lrp_C"/>
</dbReference>
<dbReference type="SUPFAM" id="SSF46785">
    <property type="entry name" value="Winged helix' DNA-binding domain"/>
    <property type="match status" value="1"/>
</dbReference>
<sequence length="154" mass="18037">MPKNMDHFDQKILRALQNDASLSQRELADRVGLSQNACWRRVQALRERKVITGQTVRLDPERLGLGLTVFVMVRTRHHSREWLQKFRMIVMGIPNVIDFYRIAGDYDYMLKIMSEDMNAFDAIYQRIIEQIELDSITSYITMEAIASNRDLPVC</sequence>
<dbReference type="Gene3D" id="3.30.70.920">
    <property type="match status" value="1"/>
</dbReference>
<dbReference type="InterPro" id="IPR011991">
    <property type="entry name" value="ArsR-like_HTH"/>
</dbReference>
<organism evidence="5 6">
    <name type="scientific">Novacetimonas maltaceti</name>
    <dbReference type="NCBI Taxonomy" id="1203393"/>
    <lineage>
        <taxon>Bacteria</taxon>
        <taxon>Pseudomonadati</taxon>
        <taxon>Pseudomonadota</taxon>
        <taxon>Alphaproteobacteria</taxon>
        <taxon>Acetobacterales</taxon>
        <taxon>Acetobacteraceae</taxon>
        <taxon>Novacetimonas</taxon>
    </lineage>
</organism>
<name>A0A2S3VZG2_9PROT</name>
<dbReference type="PROSITE" id="PS50956">
    <property type="entry name" value="HTH_ASNC_2"/>
    <property type="match status" value="1"/>
</dbReference>
<reference evidence="5 6" key="1">
    <citation type="submission" date="2018-01" db="EMBL/GenBank/DDBJ databases">
        <title>Draft Genome Sequence of Komagataeibacter maltaceti LMG 1529, a Vinegar Producing Acetic Acid Bacterium Isolated from Malt Vinegar Brewery Acetifiers.</title>
        <authorList>
            <person name="Zhang Q."/>
            <person name="Hollensteiner J."/>
            <person name="Poehlein A."/>
            <person name="Daniel R."/>
        </authorList>
    </citation>
    <scope>NUCLEOTIDE SEQUENCE [LARGE SCALE GENOMIC DNA]</scope>
    <source>
        <strain evidence="5 6">LMG 1529</strain>
    </source>
</reference>
<dbReference type="Pfam" id="PF01037">
    <property type="entry name" value="AsnC_trans_reg"/>
    <property type="match status" value="1"/>
</dbReference>
<dbReference type="PANTHER" id="PTHR30154">
    <property type="entry name" value="LEUCINE-RESPONSIVE REGULATORY PROTEIN"/>
    <property type="match status" value="1"/>
</dbReference>
<dbReference type="InterPro" id="IPR000485">
    <property type="entry name" value="AsnC-type_HTH_dom"/>
</dbReference>
<dbReference type="RefSeq" id="WP_110095934.1">
    <property type="nucleotide sequence ID" value="NZ_POTC01000037.1"/>
</dbReference>
<comment type="caution">
    <text evidence="5">The sequence shown here is derived from an EMBL/GenBank/DDBJ whole genome shotgun (WGS) entry which is preliminary data.</text>
</comment>
<evidence type="ECO:0000256" key="2">
    <source>
        <dbReference type="ARBA" id="ARBA00023125"/>
    </source>
</evidence>
<evidence type="ECO:0000313" key="6">
    <source>
        <dbReference type="Proteomes" id="UP000237344"/>
    </source>
</evidence>
<keyword evidence="3" id="KW-0804">Transcription</keyword>
<protein>
    <recommendedName>
        <fullName evidence="4">HTH asnC-type domain-containing protein</fullName>
    </recommendedName>
</protein>
<dbReference type="EMBL" id="POTC01000037">
    <property type="protein sequence ID" value="POF61992.1"/>
    <property type="molecule type" value="Genomic_DNA"/>
</dbReference>
<dbReference type="InterPro" id="IPR019888">
    <property type="entry name" value="Tscrpt_reg_AsnC-like"/>
</dbReference>
<dbReference type="CDD" id="cd00090">
    <property type="entry name" value="HTH_ARSR"/>
    <property type="match status" value="1"/>
</dbReference>
<dbReference type="PRINTS" id="PR00033">
    <property type="entry name" value="HTHASNC"/>
</dbReference>
<dbReference type="InterPro" id="IPR036388">
    <property type="entry name" value="WH-like_DNA-bd_sf"/>
</dbReference>
<gene>
    <name evidence="5" type="ORF">KMAL_23820</name>
</gene>
<dbReference type="Pfam" id="PF13404">
    <property type="entry name" value="HTH_AsnC-type"/>
    <property type="match status" value="1"/>
</dbReference>
<feature type="domain" description="HTH asnC-type" evidence="4">
    <location>
        <begin position="5"/>
        <end position="66"/>
    </location>
</feature>
<dbReference type="InterPro" id="IPR036390">
    <property type="entry name" value="WH_DNA-bd_sf"/>
</dbReference>
<dbReference type="GO" id="GO:0005829">
    <property type="term" value="C:cytosol"/>
    <property type="evidence" value="ECO:0007669"/>
    <property type="project" value="TreeGrafter"/>
</dbReference>
<dbReference type="Proteomes" id="UP000237344">
    <property type="component" value="Unassembled WGS sequence"/>
</dbReference>